<proteinExistence type="predicted"/>
<reference evidence="3" key="1">
    <citation type="submission" date="2016-11" db="UniProtKB">
        <authorList>
            <consortium name="WormBaseParasite"/>
        </authorList>
    </citation>
    <scope>IDENTIFICATION</scope>
</reference>
<dbReference type="WBParaSite" id="Hba_05639">
    <property type="protein sequence ID" value="Hba_05639"/>
    <property type="gene ID" value="Hba_05639"/>
</dbReference>
<evidence type="ECO:0000256" key="1">
    <source>
        <dbReference type="SAM" id="MobiDB-lite"/>
    </source>
</evidence>
<dbReference type="AlphaFoldDB" id="A0A1I7WKW5"/>
<name>A0A1I7WKW5_HETBA</name>
<evidence type="ECO:0000313" key="2">
    <source>
        <dbReference type="Proteomes" id="UP000095283"/>
    </source>
</evidence>
<accession>A0A1I7WKW5</accession>
<dbReference type="Proteomes" id="UP000095283">
    <property type="component" value="Unplaced"/>
</dbReference>
<feature type="region of interest" description="Disordered" evidence="1">
    <location>
        <begin position="111"/>
        <end position="131"/>
    </location>
</feature>
<evidence type="ECO:0000313" key="3">
    <source>
        <dbReference type="WBParaSite" id="Hba_05639"/>
    </source>
</evidence>
<sequence length="189" mass="20962">MKGEEPLRTVAYRCDCPAILHFRSLFDRVQPKVGDKLHLRLNIDAKSIANKYREGNSREREIAEVEPERCCPLCGVLLSGRFVIINVKPIPFGLTTFPTRLETRTEECNSIRESRGGENPRGGMKVKAAAHHGPMGSAGRIHLGIGDSWSSGAWLYPVKRMIRGLGGETISTYSQTFNGYDVSVSLLNC</sequence>
<keyword evidence="2" id="KW-1185">Reference proteome</keyword>
<organism evidence="2 3">
    <name type="scientific">Heterorhabditis bacteriophora</name>
    <name type="common">Entomopathogenic nematode worm</name>
    <dbReference type="NCBI Taxonomy" id="37862"/>
    <lineage>
        <taxon>Eukaryota</taxon>
        <taxon>Metazoa</taxon>
        <taxon>Ecdysozoa</taxon>
        <taxon>Nematoda</taxon>
        <taxon>Chromadorea</taxon>
        <taxon>Rhabditida</taxon>
        <taxon>Rhabditina</taxon>
        <taxon>Rhabditomorpha</taxon>
        <taxon>Strongyloidea</taxon>
        <taxon>Heterorhabditidae</taxon>
        <taxon>Heterorhabditis</taxon>
    </lineage>
</organism>
<protein>
    <submittedName>
        <fullName evidence="3">Zf-RING_14 domain-containing protein</fullName>
    </submittedName>
</protein>